<dbReference type="GO" id="GO:0008270">
    <property type="term" value="F:zinc ion binding"/>
    <property type="evidence" value="ECO:0007669"/>
    <property type="project" value="UniProtKB-KW"/>
</dbReference>
<dbReference type="Gene3D" id="3.30.40.10">
    <property type="entry name" value="Zinc/RING finger domain, C3HC4 (zinc finger)"/>
    <property type="match status" value="1"/>
</dbReference>
<sequence length="626" mass="67071">MSDSDSDDFFSDLRAMRRKFGLGDGPTLPPPSNAPSQSTAKATVARSIAAQTGFKRPVVPAQSPARAHKRRSLGAHERETKPASVVSTTGVSPAEIAALLSPRRQKQRTVGRTNSSGNLAEKHGISTASGFHIPPRTPESRAATPRPNPPPLTPTRSLSMASLASVTTPVTHRLDIRRKSRGKESPLPNSRFATPAANSQSPSPDSTVFASRGLWGIATVSSPLHTPIRRQHLVLSPVGSSRRPFVPVARGLPIANGSPPVNSGSGLLGSVEDALVTDADIDVAKRKLGEEQAVTRQQIISDIRERMMKFSLSPSTAVTEYDGWHSWIDSVTILCQFYTLGHGKLTYGKEGVCWRGEALGPIAATAQTTATTFGNDLGIRVHSPAAPMTALLFPWARISGLRQKSIDDEEYVMLTADDDLGVAFRVGELASSASAIETLVRNMTAALSQSSLRTPIVQQVPATSSIQVASENGNDADISTDEDLLDDQTIICSLLRKAAKRELRLVSRELARVLADQAFVDAAADILRNLTSQLATEALAALNRLNGEETVEDPGTETLPDACTVCYTDCNSVLLLPCEHKLCSGCFAHLQGLHISSSQDDKNKPSSLCVCPWDRSYVADWSKIAK</sequence>
<feature type="compositionally biased region" description="Polar residues" evidence="2">
    <location>
        <begin position="187"/>
        <end position="207"/>
    </location>
</feature>
<keyword evidence="5" id="KW-1185">Reference proteome</keyword>
<dbReference type="PROSITE" id="PS50089">
    <property type="entry name" value="ZF_RING_2"/>
    <property type="match status" value="1"/>
</dbReference>
<dbReference type="SUPFAM" id="SSF57850">
    <property type="entry name" value="RING/U-box"/>
    <property type="match status" value="1"/>
</dbReference>
<keyword evidence="1" id="KW-0479">Metal-binding</keyword>
<dbReference type="AlphaFoldDB" id="A0A9W8L9S9"/>
<feature type="compositionally biased region" description="Polar residues" evidence="2">
    <location>
        <begin position="160"/>
        <end position="170"/>
    </location>
</feature>
<dbReference type="OrthoDB" id="5593102at2759"/>
<evidence type="ECO:0000259" key="3">
    <source>
        <dbReference type="PROSITE" id="PS50089"/>
    </source>
</evidence>
<dbReference type="Proteomes" id="UP001140011">
    <property type="component" value="Unassembled WGS sequence"/>
</dbReference>
<protein>
    <recommendedName>
        <fullName evidence="3">RING-type domain-containing protein</fullName>
    </recommendedName>
</protein>
<reference evidence="4" key="1">
    <citation type="submission" date="2022-07" db="EMBL/GenBank/DDBJ databases">
        <title>Phylogenomic reconstructions and comparative analyses of Kickxellomycotina fungi.</title>
        <authorList>
            <person name="Reynolds N.K."/>
            <person name="Stajich J.E."/>
            <person name="Barry K."/>
            <person name="Grigoriev I.V."/>
            <person name="Crous P."/>
            <person name="Smith M.E."/>
        </authorList>
    </citation>
    <scope>NUCLEOTIDE SEQUENCE</scope>
    <source>
        <strain evidence="4">BCRC 34297</strain>
    </source>
</reference>
<dbReference type="EMBL" id="JANBUH010000455">
    <property type="protein sequence ID" value="KAJ2751061.1"/>
    <property type="molecule type" value="Genomic_DNA"/>
</dbReference>
<name>A0A9W8L9S9_9FUNG</name>
<keyword evidence="1" id="KW-0863">Zinc-finger</keyword>
<feature type="domain" description="RING-type" evidence="3">
    <location>
        <begin position="563"/>
        <end position="615"/>
    </location>
</feature>
<organism evidence="4 5">
    <name type="scientific">Coemansia pectinata</name>
    <dbReference type="NCBI Taxonomy" id="1052879"/>
    <lineage>
        <taxon>Eukaryota</taxon>
        <taxon>Fungi</taxon>
        <taxon>Fungi incertae sedis</taxon>
        <taxon>Zoopagomycota</taxon>
        <taxon>Kickxellomycotina</taxon>
        <taxon>Kickxellomycetes</taxon>
        <taxon>Kickxellales</taxon>
        <taxon>Kickxellaceae</taxon>
        <taxon>Coemansia</taxon>
    </lineage>
</organism>
<evidence type="ECO:0000256" key="2">
    <source>
        <dbReference type="SAM" id="MobiDB-lite"/>
    </source>
</evidence>
<dbReference type="InterPro" id="IPR013083">
    <property type="entry name" value="Znf_RING/FYVE/PHD"/>
</dbReference>
<proteinExistence type="predicted"/>
<dbReference type="InterPro" id="IPR001841">
    <property type="entry name" value="Znf_RING"/>
</dbReference>
<accession>A0A9W8L9S9</accession>
<feature type="region of interest" description="Disordered" evidence="2">
    <location>
        <begin position="19"/>
        <end position="207"/>
    </location>
</feature>
<evidence type="ECO:0000256" key="1">
    <source>
        <dbReference type="PROSITE-ProRule" id="PRU00175"/>
    </source>
</evidence>
<evidence type="ECO:0000313" key="5">
    <source>
        <dbReference type="Proteomes" id="UP001140011"/>
    </source>
</evidence>
<gene>
    <name evidence="4" type="ORF">GGI19_004728</name>
</gene>
<evidence type="ECO:0000313" key="4">
    <source>
        <dbReference type="EMBL" id="KAJ2751061.1"/>
    </source>
</evidence>
<keyword evidence="1" id="KW-0862">Zinc</keyword>
<comment type="caution">
    <text evidence="4">The sequence shown here is derived from an EMBL/GenBank/DDBJ whole genome shotgun (WGS) entry which is preliminary data.</text>
</comment>